<dbReference type="Pfam" id="PF13537">
    <property type="entry name" value="GATase_7"/>
    <property type="match status" value="1"/>
</dbReference>
<dbReference type="PIRSF" id="PIRSF001589">
    <property type="entry name" value="Asn_synthetase_glu-h"/>
    <property type="match status" value="1"/>
</dbReference>
<evidence type="ECO:0000256" key="1">
    <source>
        <dbReference type="ARBA" id="ARBA00005752"/>
    </source>
</evidence>
<feature type="binding site" evidence="6">
    <location>
        <position position="105"/>
    </location>
    <ligand>
        <name>L-glutamine</name>
        <dbReference type="ChEBI" id="CHEBI:58359"/>
    </ligand>
</feature>
<evidence type="ECO:0000256" key="3">
    <source>
        <dbReference type="ARBA" id="ARBA00022840"/>
    </source>
</evidence>
<gene>
    <name evidence="9" type="primary">PARPA_09661.1 scaffold 37756</name>
</gene>
<organism evidence="9 10">
    <name type="scientific">Parasitella parasitica</name>
    <dbReference type="NCBI Taxonomy" id="35722"/>
    <lineage>
        <taxon>Eukaryota</taxon>
        <taxon>Fungi</taxon>
        <taxon>Fungi incertae sedis</taxon>
        <taxon>Mucoromycota</taxon>
        <taxon>Mucoromycotina</taxon>
        <taxon>Mucoromycetes</taxon>
        <taxon>Mucorales</taxon>
        <taxon>Mucorineae</taxon>
        <taxon>Mucoraceae</taxon>
        <taxon>Parasitella</taxon>
    </lineage>
</organism>
<dbReference type="InterPro" id="IPR001962">
    <property type="entry name" value="Asn_synthase"/>
</dbReference>
<dbReference type="STRING" id="35722.A0A0B7NIX9"/>
<evidence type="ECO:0000313" key="9">
    <source>
        <dbReference type="EMBL" id="CEP15444.1"/>
    </source>
</evidence>
<evidence type="ECO:0000313" key="10">
    <source>
        <dbReference type="Proteomes" id="UP000054107"/>
    </source>
</evidence>
<dbReference type="GO" id="GO:0006529">
    <property type="term" value="P:asparagine biosynthetic process"/>
    <property type="evidence" value="ECO:0007669"/>
    <property type="project" value="InterPro"/>
</dbReference>
<dbReference type="InterPro" id="IPR006426">
    <property type="entry name" value="Asn_synth_AEB"/>
</dbReference>
<dbReference type="CDD" id="cd01991">
    <property type="entry name" value="Asn_synthase_B_C"/>
    <property type="match status" value="1"/>
</dbReference>
<dbReference type="InterPro" id="IPR017932">
    <property type="entry name" value="GATase_2_dom"/>
</dbReference>
<dbReference type="Gene3D" id="3.60.20.10">
    <property type="entry name" value="Glutamine Phosphoribosylpyrophosphate, subunit 1, domain 1"/>
    <property type="match status" value="1"/>
</dbReference>
<dbReference type="InterPro" id="IPR029055">
    <property type="entry name" value="Ntn_hydrolases_N"/>
</dbReference>
<dbReference type="GO" id="GO:0005829">
    <property type="term" value="C:cytosol"/>
    <property type="evidence" value="ECO:0007669"/>
    <property type="project" value="TreeGrafter"/>
</dbReference>
<dbReference type="Gene3D" id="3.40.50.620">
    <property type="entry name" value="HUPs"/>
    <property type="match status" value="2"/>
</dbReference>
<evidence type="ECO:0000256" key="7">
    <source>
        <dbReference type="PIRSR" id="PIRSR001589-3"/>
    </source>
</evidence>
<evidence type="ECO:0000256" key="4">
    <source>
        <dbReference type="ARBA" id="ARBA00022962"/>
    </source>
</evidence>
<evidence type="ECO:0000259" key="8">
    <source>
        <dbReference type="PROSITE" id="PS51278"/>
    </source>
</evidence>
<keyword evidence="3 5" id="KW-0067">ATP-binding</keyword>
<dbReference type="PROSITE" id="PS51278">
    <property type="entry name" value="GATASE_TYPE_2"/>
    <property type="match status" value="1"/>
</dbReference>
<evidence type="ECO:0000256" key="2">
    <source>
        <dbReference type="ARBA" id="ARBA00022741"/>
    </source>
</evidence>
<sequence>MGGISGYFQFDQSQNKAVLHEENLRKSLEYINHRGPDSSGIYISPCGRSGLGHVRLSVNDLAHGQQPLSSQEGDIHVVVNGEFYDYKRIRSELQAKGYEFKTESDSEIALCLYQEYGLSFLDHLRGEFAICIWDASKCRFIVAKDRFGVKPLYFTMVKGALLVASEIKAFLPMDWTPEWDVDSLLNNGVMFDFRTAFKGVNKLPPAHYMVATSTGNIQIRPYWCQKYAKKAVKETRSVDSMIQGVRERLVEAVKQRLVADVPVGIYLGDDIDSACIAGIVSQVKREDQSSEKIKAFSLSFVGDDDSNESSVAERTAEFCNVDFEALKVTEDDLLNNFEESIWHVEQPHFNLEGVAKFMLSKMVQDQGFKIVLSSEGADEHFAGYTHYQPDYLREPDYTSPNGFGTLSDQERVKKLEILGAQQASRKKTQEQGYAGNKNVVHKMVNNTSGPTLLESSYTLTSTFFSKAAIAKYGSPNPALAIAEALNGISRNNAASKWHPIHTAMSVQCTTFLPNWVLSSLGDRAEMAHSIEARPPFLDHNLCDYVNGLPPSVKIKADHDGNLVDKWILKEAAKPYVIEEAYNSTKGACSMVPPPKSPNSTFLALLDKHITKEKIERLGWIDYEVVKTAKDSYCENNDLRTYQDLLIVMSYVVISERFNVATSTFEKVTFPKHQFSEKMPSKLPAKAVSSLLKKAAISMVVIAPIVYSSFFL</sequence>
<dbReference type="InterPro" id="IPR051786">
    <property type="entry name" value="ASN_synthetase/amidase"/>
</dbReference>
<dbReference type="SUPFAM" id="SSF56235">
    <property type="entry name" value="N-terminal nucleophile aminohydrolases (Ntn hydrolases)"/>
    <property type="match status" value="1"/>
</dbReference>
<dbReference type="PANTHER" id="PTHR43284">
    <property type="entry name" value="ASPARAGINE SYNTHETASE (GLUTAMINE-HYDROLYZING)"/>
    <property type="match status" value="1"/>
</dbReference>
<feature type="site" description="Important for beta-aspartyl-AMP intermediate formation" evidence="7">
    <location>
        <position position="375"/>
    </location>
</feature>
<dbReference type="AlphaFoldDB" id="A0A0B7NIX9"/>
<dbReference type="GO" id="GO:0005524">
    <property type="term" value="F:ATP binding"/>
    <property type="evidence" value="ECO:0007669"/>
    <property type="project" value="UniProtKB-KW"/>
</dbReference>
<dbReference type="SUPFAM" id="SSF52402">
    <property type="entry name" value="Adenine nucleotide alpha hydrolases-like"/>
    <property type="match status" value="1"/>
</dbReference>
<dbReference type="CDD" id="cd00712">
    <property type="entry name" value="AsnB"/>
    <property type="match status" value="1"/>
</dbReference>
<dbReference type="Proteomes" id="UP000054107">
    <property type="component" value="Unassembled WGS sequence"/>
</dbReference>
<dbReference type="Pfam" id="PF00733">
    <property type="entry name" value="Asn_synthase"/>
    <property type="match status" value="1"/>
</dbReference>
<accession>A0A0B7NIX9</accession>
<dbReference type="InterPro" id="IPR033738">
    <property type="entry name" value="AsnB_N"/>
</dbReference>
<reference evidence="9 10" key="1">
    <citation type="submission" date="2014-09" db="EMBL/GenBank/DDBJ databases">
        <authorList>
            <person name="Ellenberger Sabrina"/>
        </authorList>
    </citation>
    <scope>NUCLEOTIDE SEQUENCE [LARGE SCALE GENOMIC DNA]</scope>
    <source>
        <strain evidence="9 10">CBS 412.66</strain>
    </source>
</reference>
<dbReference type="GO" id="GO:0004066">
    <property type="term" value="F:asparagine synthase (glutamine-hydrolyzing) activity"/>
    <property type="evidence" value="ECO:0007669"/>
    <property type="project" value="InterPro"/>
</dbReference>
<dbReference type="NCBIfam" id="TIGR01536">
    <property type="entry name" value="asn_synth_AEB"/>
    <property type="match status" value="1"/>
</dbReference>
<proteinExistence type="inferred from homology"/>
<keyword evidence="4" id="KW-0315">Glutamine amidotransferase</keyword>
<evidence type="ECO:0000256" key="6">
    <source>
        <dbReference type="PIRSR" id="PIRSR001589-2"/>
    </source>
</evidence>
<name>A0A0B7NIX9_9FUNG</name>
<dbReference type="OrthoDB" id="409189at2759"/>
<dbReference type="InterPro" id="IPR014729">
    <property type="entry name" value="Rossmann-like_a/b/a_fold"/>
</dbReference>
<keyword evidence="2 5" id="KW-0547">Nucleotide-binding</keyword>
<feature type="binding site" evidence="6">
    <location>
        <position position="301"/>
    </location>
    <ligand>
        <name>ATP</name>
        <dbReference type="ChEBI" id="CHEBI:30616"/>
    </ligand>
</feature>
<evidence type="ECO:0000256" key="5">
    <source>
        <dbReference type="PIRNR" id="PIRNR001589"/>
    </source>
</evidence>
<protein>
    <recommendedName>
        <fullName evidence="8">Glutamine amidotransferase type-2 domain-containing protein</fullName>
    </recommendedName>
</protein>
<dbReference type="PANTHER" id="PTHR43284:SF1">
    <property type="entry name" value="ASPARAGINE SYNTHETASE"/>
    <property type="match status" value="1"/>
</dbReference>
<dbReference type="EMBL" id="LN732270">
    <property type="protein sequence ID" value="CEP15444.1"/>
    <property type="molecule type" value="Genomic_DNA"/>
</dbReference>
<comment type="similarity">
    <text evidence="1">Belongs to the asparagine synthetase family.</text>
</comment>
<keyword evidence="10" id="KW-1185">Reference proteome</keyword>
<feature type="domain" description="Glutamine amidotransferase type-2" evidence="8">
    <location>
        <begin position="2"/>
        <end position="214"/>
    </location>
</feature>